<evidence type="ECO:0000313" key="1">
    <source>
        <dbReference type="EMBL" id="QUC68256.1"/>
    </source>
</evidence>
<accession>A0AC61MYR8</accession>
<proteinExistence type="predicted"/>
<organism evidence="1 2">
    <name type="scientific">Aristaeella hokkaidonensis</name>
    <dbReference type="NCBI Taxonomy" id="3046382"/>
    <lineage>
        <taxon>Bacteria</taxon>
        <taxon>Bacillati</taxon>
        <taxon>Bacillota</taxon>
        <taxon>Clostridia</taxon>
        <taxon>Eubacteriales</taxon>
        <taxon>Aristaeellaceae</taxon>
        <taxon>Aristaeella</taxon>
    </lineage>
</organism>
<reference evidence="1" key="1">
    <citation type="submission" date="2021-01" db="EMBL/GenBank/DDBJ databases">
        <title>Complete genome sequence of Clostridiales bacterium R-7.</title>
        <authorList>
            <person name="Mahoney-Kurpe S.C."/>
            <person name="Palevich N."/>
            <person name="Koike S."/>
            <person name="Moon C.D."/>
            <person name="Attwood G.T."/>
        </authorList>
    </citation>
    <scope>NUCLEOTIDE SEQUENCE</scope>
    <source>
        <strain evidence="1">R-7</strain>
    </source>
</reference>
<dbReference type="EMBL" id="CP068393">
    <property type="protein sequence ID" value="QUC68256.1"/>
    <property type="molecule type" value="Genomic_DNA"/>
</dbReference>
<evidence type="ECO:0000313" key="2">
    <source>
        <dbReference type="Proteomes" id="UP000682782"/>
    </source>
</evidence>
<protein>
    <submittedName>
        <fullName evidence="1">ABC-2 transporter permease</fullName>
    </submittedName>
</protein>
<dbReference type="Proteomes" id="UP000682782">
    <property type="component" value="Chromosome"/>
</dbReference>
<sequence>MKGLLIKDFCLLRNQRKILPVYIMMAVWFTAMHNDGFGFPYMMMMASILTISTISYDEVDHSLTHLFTLPFERKTYVTEKFLLGGILMAASLVFAIACCLVRTLISPDGQGTDLGTLILFSICAGAVIVSLMIPIRIRFGGDQGRIILYAIIAGIALIVLLITKVAPDQQTAVTAFFAQLGQTGLLLLAAGVAVIITVVGYILGVRWMKKKEF</sequence>
<keyword evidence="2" id="KW-1185">Reference proteome</keyword>
<name>A0AC61MYR8_9FIRM</name>
<gene>
    <name evidence="1" type="ORF">JYE49_06060</name>
</gene>